<reference evidence="2 3" key="1">
    <citation type="submission" date="2015-05" db="EMBL/GenBank/DDBJ databases">
        <title>Genome sequencing and analysis of members of genus Stenotrophomonas.</title>
        <authorList>
            <person name="Patil P.P."/>
            <person name="Midha S."/>
            <person name="Patil P.B."/>
        </authorList>
    </citation>
    <scope>NUCLEOTIDE SEQUENCE [LARGE SCALE GENOMIC DNA]</scope>
    <source>
        <strain evidence="2 3">DSM 24757</strain>
    </source>
</reference>
<keyword evidence="1" id="KW-1133">Transmembrane helix</keyword>
<feature type="transmembrane region" description="Helical" evidence="1">
    <location>
        <begin position="136"/>
        <end position="158"/>
    </location>
</feature>
<dbReference type="AlphaFoldDB" id="A0A0R0D5G4"/>
<feature type="transmembrane region" description="Helical" evidence="1">
    <location>
        <begin position="106"/>
        <end position="129"/>
    </location>
</feature>
<comment type="caution">
    <text evidence="2">The sequence shown here is derived from an EMBL/GenBank/DDBJ whole genome shotgun (WGS) entry which is preliminary data.</text>
</comment>
<dbReference type="RefSeq" id="WP_057637916.1">
    <property type="nucleotide sequence ID" value="NZ_LDJM01000021.1"/>
</dbReference>
<dbReference type="PATRIC" id="fig|336566.3.peg.1159"/>
<accession>A0A0R0D5G4</accession>
<protein>
    <recommendedName>
        <fullName evidence="4">DUF998 domain-containing protein</fullName>
    </recommendedName>
</protein>
<dbReference type="EMBL" id="LDJM01000021">
    <property type="protein sequence ID" value="KRG76795.1"/>
    <property type="molecule type" value="Genomic_DNA"/>
</dbReference>
<keyword evidence="1" id="KW-0812">Transmembrane</keyword>
<sequence length="193" mass="19336">MAAAFFVLALLVAVLVVPGYQPTQHPPALLGSLPEGAGMGFRWMLFIVPGLMLGASALCLPGTLLGNRAGRIGQHLGVIAALGFMLMGVLGVGLEGALESAMRGQALAWLLWLAAAVAACVAVATSLALQGQRRPAVLSLLAGGLLAGLSLLPVPGLAAPLAQPLAWLLWMGWAAGLARLGAPLRPGSAGSAG</sequence>
<organism evidence="2 3">
    <name type="scientific">Stenotrophomonas ginsengisoli</name>
    <dbReference type="NCBI Taxonomy" id="336566"/>
    <lineage>
        <taxon>Bacteria</taxon>
        <taxon>Pseudomonadati</taxon>
        <taxon>Pseudomonadota</taxon>
        <taxon>Gammaproteobacteria</taxon>
        <taxon>Lysobacterales</taxon>
        <taxon>Lysobacteraceae</taxon>
        <taxon>Stenotrophomonas</taxon>
    </lineage>
</organism>
<evidence type="ECO:0000313" key="2">
    <source>
        <dbReference type="EMBL" id="KRG76795.1"/>
    </source>
</evidence>
<proteinExistence type="predicted"/>
<feature type="transmembrane region" description="Helical" evidence="1">
    <location>
        <begin position="43"/>
        <end position="64"/>
    </location>
</feature>
<dbReference type="Proteomes" id="UP000050956">
    <property type="component" value="Unassembled WGS sequence"/>
</dbReference>
<keyword evidence="3" id="KW-1185">Reference proteome</keyword>
<gene>
    <name evidence="2" type="ORF">ABB30_08750</name>
</gene>
<dbReference type="STRING" id="336566.ABB30_08750"/>
<name>A0A0R0D5G4_9GAMM</name>
<evidence type="ECO:0000256" key="1">
    <source>
        <dbReference type="SAM" id="Phobius"/>
    </source>
</evidence>
<keyword evidence="1" id="KW-0472">Membrane</keyword>
<evidence type="ECO:0000313" key="3">
    <source>
        <dbReference type="Proteomes" id="UP000050956"/>
    </source>
</evidence>
<feature type="transmembrane region" description="Helical" evidence="1">
    <location>
        <begin position="76"/>
        <end position="94"/>
    </location>
</feature>
<evidence type="ECO:0008006" key="4">
    <source>
        <dbReference type="Google" id="ProtNLM"/>
    </source>
</evidence>
<dbReference type="OrthoDB" id="6024885at2"/>